<feature type="transmembrane region" description="Helical" evidence="7">
    <location>
        <begin position="193"/>
        <end position="215"/>
    </location>
</feature>
<sequence length="445" mass="46703">MSNDAPTTPPVASIASDRREVSRVLLSSYLGSTVEFYDFLLYATASSLVFGAVFFANLDPLTATIASFGTFAAGYLARPLGGLVFGHFGDRLGRKKMLVLTMTLMGVGSTLIGLIPTPAVIGGLAPILLILLRVCQGIAVGGEWGGAALMALEHSAEGRRGFAASFANAGAPSGAVLGTLIMGIFAALPSDQFLAWGWRIPFLFSLVLLAVGLYVRSRISESPVFKAALAMAERNQAERPAIPLLSVLRRPKALILTALGAAAGFAFQVTLATFAITYAVAAGAERQATLFAFSAASFISIFVVIGAGRLSDRVGRKPMIIAGLVLFILYLFPMFALFGSRSPWLIFLGFTIGLILHSCMFGPLAAFISEQFGTASRYTGASGGYQLATLLGAGFTPGILASLYASSQRSIVPVVVFLAVVGVVSLLAVLLTREGRDLNLTTVEH</sequence>
<organism evidence="9 10">
    <name type="scientific">Tersicoccus phoenicis</name>
    <dbReference type="NCBI Taxonomy" id="554083"/>
    <lineage>
        <taxon>Bacteria</taxon>
        <taxon>Bacillati</taxon>
        <taxon>Actinomycetota</taxon>
        <taxon>Actinomycetes</taxon>
        <taxon>Micrococcales</taxon>
        <taxon>Micrococcaceae</taxon>
        <taxon>Tersicoccus</taxon>
    </lineage>
</organism>
<dbReference type="Pfam" id="PF07690">
    <property type="entry name" value="MFS_1"/>
    <property type="match status" value="1"/>
</dbReference>
<feature type="transmembrane region" description="Helical" evidence="7">
    <location>
        <begin position="319"/>
        <end position="338"/>
    </location>
</feature>
<keyword evidence="3" id="KW-1003">Cell membrane</keyword>
<name>A0A1R1LPY5_9MICC</name>
<evidence type="ECO:0000256" key="3">
    <source>
        <dbReference type="ARBA" id="ARBA00022475"/>
    </source>
</evidence>
<dbReference type="OrthoDB" id="8953821at2"/>
<feature type="transmembrane region" description="Helical" evidence="7">
    <location>
        <begin position="387"/>
        <end position="405"/>
    </location>
</feature>
<keyword evidence="6 7" id="KW-0472">Membrane</keyword>
<evidence type="ECO:0000313" key="9">
    <source>
        <dbReference type="EMBL" id="OMH29532.1"/>
    </source>
</evidence>
<keyword evidence="2" id="KW-0813">Transport</keyword>
<gene>
    <name evidence="9" type="ORF">BKD30_00280</name>
</gene>
<feature type="transmembrane region" description="Helical" evidence="7">
    <location>
        <begin position="253"/>
        <end position="281"/>
    </location>
</feature>
<evidence type="ECO:0000256" key="1">
    <source>
        <dbReference type="ARBA" id="ARBA00004651"/>
    </source>
</evidence>
<dbReference type="GO" id="GO:0005886">
    <property type="term" value="C:plasma membrane"/>
    <property type="evidence" value="ECO:0007669"/>
    <property type="project" value="UniProtKB-SubCell"/>
</dbReference>
<keyword evidence="4 7" id="KW-0812">Transmembrane</keyword>
<reference evidence="9 10" key="1">
    <citation type="submission" date="2016-12" db="EMBL/GenBank/DDBJ databases">
        <title>Draft genome of Tersicoccus phoenicis 1P05MA.</title>
        <authorList>
            <person name="Nakajima Y."/>
            <person name="Yoshizawa S."/>
            <person name="Nakamura K."/>
            <person name="Ogura Y."/>
            <person name="Hayashi T."/>
            <person name="Kogure K."/>
        </authorList>
    </citation>
    <scope>NUCLEOTIDE SEQUENCE [LARGE SCALE GENOMIC DNA]</scope>
    <source>
        <strain evidence="9 10">1p05MA</strain>
    </source>
</reference>
<dbReference type="InterPro" id="IPR005829">
    <property type="entry name" value="Sugar_transporter_CS"/>
</dbReference>
<feature type="transmembrane region" description="Helical" evidence="7">
    <location>
        <begin position="164"/>
        <end position="187"/>
    </location>
</feature>
<feature type="transmembrane region" description="Helical" evidence="7">
    <location>
        <begin position="39"/>
        <end position="58"/>
    </location>
</feature>
<comment type="caution">
    <text evidence="9">The sequence shown here is derived from an EMBL/GenBank/DDBJ whole genome shotgun (WGS) entry which is preliminary data.</text>
</comment>
<evidence type="ECO:0000256" key="2">
    <source>
        <dbReference type="ARBA" id="ARBA00022448"/>
    </source>
</evidence>
<dbReference type="CDD" id="cd17369">
    <property type="entry name" value="MFS_ShiA_like"/>
    <property type="match status" value="1"/>
</dbReference>
<dbReference type="InterPro" id="IPR036259">
    <property type="entry name" value="MFS_trans_sf"/>
</dbReference>
<proteinExistence type="predicted"/>
<dbReference type="AlphaFoldDB" id="A0A1R1LPY5"/>
<feature type="transmembrane region" description="Helical" evidence="7">
    <location>
        <begin position="127"/>
        <end position="152"/>
    </location>
</feature>
<accession>A0A1R1LPY5</accession>
<feature type="transmembrane region" description="Helical" evidence="7">
    <location>
        <begin position="64"/>
        <end position="85"/>
    </location>
</feature>
<comment type="subcellular location">
    <subcellularLocation>
        <location evidence="1">Cell membrane</location>
        <topology evidence="1">Multi-pass membrane protein</topology>
    </subcellularLocation>
</comment>
<dbReference type="Gene3D" id="1.20.1250.20">
    <property type="entry name" value="MFS general substrate transporter like domains"/>
    <property type="match status" value="2"/>
</dbReference>
<keyword evidence="10" id="KW-1185">Reference proteome</keyword>
<dbReference type="RefSeq" id="WP_076700410.1">
    <property type="nucleotide sequence ID" value="NZ_MRDE01000004.1"/>
</dbReference>
<dbReference type="PROSITE" id="PS00216">
    <property type="entry name" value="SUGAR_TRANSPORT_1"/>
    <property type="match status" value="1"/>
</dbReference>
<evidence type="ECO:0000256" key="5">
    <source>
        <dbReference type="ARBA" id="ARBA00022989"/>
    </source>
</evidence>
<evidence type="ECO:0000256" key="6">
    <source>
        <dbReference type="ARBA" id="ARBA00023136"/>
    </source>
</evidence>
<feature type="transmembrane region" description="Helical" evidence="7">
    <location>
        <begin position="97"/>
        <end position="121"/>
    </location>
</feature>
<dbReference type="InterPro" id="IPR020846">
    <property type="entry name" value="MFS_dom"/>
</dbReference>
<evidence type="ECO:0000313" key="10">
    <source>
        <dbReference type="Proteomes" id="UP000187085"/>
    </source>
</evidence>
<dbReference type="SUPFAM" id="SSF103473">
    <property type="entry name" value="MFS general substrate transporter"/>
    <property type="match status" value="1"/>
</dbReference>
<dbReference type="PANTHER" id="PTHR43045:SF1">
    <property type="entry name" value="SHIKIMATE TRANSPORTER"/>
    <property type="match status" value="1"/>
</dbReference>
<keyword evidence="5 7" id="KW-1133">Transmembrane helix</keyword>
<evidence type="ECO:0000256" key="7">
    <source>
        <dbReference type="SAM" id="Phobius"/>
    </source>
</evidence>
<dbReference type="GO" id="GO:0022857">
    <property type="term" value="F:transmembrane transporter activity"/>
    <property type="evidence" value="ECO:0007669"/>
    <property type="project" value="InterPro"/>
</dbReference>
<dbReference type="Proteomes" id="UP000187085">
    <property type="component" value="Unassembled WGS sequence"/>
</dbReference>
<feature type="domain" description="Major facilitator superfamily (MFS) profile" evidence="8">
    <location>
        <begin position="24"/>
        <end position="437"/>
    </location>
</feature>
<dbReference type="PANTHER" id="PTHR43045">
    <property type="entry name" value="SHIKIMATE TRANSPORTER"/>
    <property type="match status" value="1"/>
</dbReference>
<feature type="transmembrane region" description="Helical" evidence="7">
    <location>
        <begin position="287"/>
        <end position="307"/>
    </location>
</feature>
<dbReference type="EMBL" id="MRDE01000004">
    <property type="protein sequence ID" value="OMH29532.1"/>
    <property type="molecule type" value="Genomic_DNA"/>
</dbReference>
<evidence type="ECO:0000256" key="4">
    <source>
        <dbReference type="ARBA" id="ARBA00022692"/>
    </source>
</evidence>
<evidence type="ECO:0000259" key="8">
    <source>
        <dbReference type="PROSITE" id="PS50850"/>
    </source>
</evidence>
<feature type="transmembrane region" description="Helical" evidence="7">
    <location>
        <begin position="344"/>
        <end position="367"/>
    </location>
</feature>
<dbReference type="InterPro" id="IPR011701">
    <property type="entry name" value="MFS"/>
</dbReference>
<feature type="transmembrane region" description="Helical" evidence="7">
    <location>
        <begin position="411"/>
        <end position="431"/>
    </location>
</feature>
<protein>
    <submittedName>
        <fullName evidence="9">MFS transporter</fullName>
    </submittedName>
</protein>
<dbReference type="PROSITE" id="PS50850">
    <property type="entry name" value="MFS"/>
    <property type="match status" value="1"/>
</dbReference>